<comment type="cofactor">
    <cofactor evidence="1">
        <name>pyridoxal 5'-phosphate</name>
        <dbReference type="ChEBI" id="CHEBI:597326"/>
    </cofactor>
</comment>
<dbReference type="Pfam" id="PF00155">
    <property type="entry name" value="Aminotran_1_2"/>
    <property type="match status" value="1"/>
</dbReference>
<dbReference type="InterPro" id="IPR015421">
    <property type="entry name" value="PyrdxlP-dep_Trfase_major"/>
</dbReference>
<evidence type="ECO:0000256" key="3">
    <source>
        <dbReference type="ARBA" id="ARBA00022576"/>
    </source>
</evidence>
<evidence type="ECO:0000256" key="4">
    <source>
        <dbReference type="ARBA" id="ARBA00022679"/>
    </source>
</evidence>
<dbReference type="EMBL" id="VSSQ01022372">
    <property type="protein sequence ID" value="MPM68644.1"/>
    <property type="molecule type" value="Genomic_DNA"/>
</dbReference>
<dbReference type="CDD" id="cd00609">
    <property type="entry name" value="AAT_like"/>
    <property type="match status" value="1"/>
</dbReference>
<evidence type="ECO:0000256" key="1">
    <source>
        <dbReference type="ARBA" id="ARBA00001933"/>
    </source>
</evidence>
<dbReference type="InterPro" id="IPR004838">
    <property type="entry name" value="NHTrfase_class1_PyrdxlP-BS"/>
</dbReference>
<comment type="caution">
    <text evidence="7">The sequence shown here is derived from an EMBL/GenBank/DDBJ whole genome shotgun (WGS) entry which is preliminary data.</text>
</comment>
<evidence type="ECO:0000259" key="6">
    <source>
        <dbReference type="Pfam" id="PF00155"/>
    </source>
</evidence>
<feature type="domain" description="Aminotransferase class I/classII large" evidence="6">
    <location>
        <begin position="32"/>
        <end position="342"/>
    </location>
</feature>
<name>A0A645C3V7_9ZZZZ</name>
<dbReference type="PRINTS" id="PR00753">
    <property type="entry name" value="ACCSYNTHASE"/>
</dbReference>
<keyword evidence="4 7" id="KW-0808">Transferase</keyword>
<dbReference type="NCBIfam" id="NF005744">
    <property type="entry name" value="PRK07568.1"/>
    <property type="match status" value="1"/>
</dbReference>
<proteinExistence type="inferred from homology"/>
<evidence type="ECO:0000256" key="2">
    <source>
        <dbReference type="ARBA" id="ARBA00007441"/>
    </source>
</evidence>
<dbReference type="AlphaFoldDB" id="A0A645C3V7"/>
<protein>
    <submittedName>
        <fullName evidence="7">Aspartate aminotransferase</fullName>
        <ecNumber evidence="7">2.6.1.1</ecNumber>
    </submittedName>
</protein>
<dbReference type="SUPFAM" id="SSF53383">
    <property type="entry name" value="PLP-dependent transferases"/>
    <property type="match status" value="1"/>
</dbReference>
<dbReference type="InterPro" id="IPR015422">
    <property type="entry name" value="PyrdxlP-dep_Trfase_small"/>
</dbReference>
<dbReference type="PROSITE" id="PS00105">
    <property type="entry name" value="AA_TRANSFER_CLASS_1"/>
    <property type="match status" value="1"/>
</dbReference>
<dbReference type="InterPro" id="IPR015424">
    <property type="entry name" value="PyrdxlP-dep_Trfase"/>
</dbReference>
<dbReference type="GO" id="GO:0006520">
    <property type="term" value="P:amino acid metabolic process"/>
    <property type="evidence" value="ECO:0007669"/>
    <property type="project" value="InterPro"/>
</dbReference>
<accession>A0A645C3V7</accession>
<evidence type="ECO:0000313" key="7">
    <source>
        <dbReference type="EMBL" id="MPM68644.1"/>
    </source>
</evidence>
<keyword evidence="5" id="KW-0663">Pyridoxal phosphate</keyword>
<dbReference type="Gene3D" id="3.40.640.10">
    <property type="entry name" value="Type I PLP-dependent aspartate aminotransferase-like (Major domain)"/>
    <property type="match status" value="1"/>
</dbReference>
<dbReference type="EC" id="2.6.1.1" evidence="7"/>
<dbReference type="InterPro" id="IPR050596">
    <property type="entry name" value="AspAT/PAT-like"/>
</dbReference>
<dbReference type="InterPro" id="IPR004839">
    <property type="entry name" value="Aminotransferase_I/II_large"/>
</dbReference>
<evidence type="ECO:0000256" key="5">
    <source>
        <dbReference type="ARBA" id="ARBA00022898"/>
    </source>
</evidence>
<dbReference type="GO" id="GO:0004069">
    <property type="term" value="F:L-aspartate:2-oxoglutarate aminotransferase activity"/>
    <property type="evidence" value="ECO:0007669"/>
    <property type="project" value="UniProtKB-EC"/>
</dbReference>
<comment type="similarity">
    <text evidence="2">Belongs to the class-I pyridoxal-phosphate-dependent aminotransferase family.</text>
</comment>
<dbReference type="GO" id="GO:0030170">
    <property type="term" value="F:pyridoxal phosphate binding"/>
    <property type="evidence" value="ECO:0007669"/>
    <property type="project" value="InterPro"/>
</dbReference>
<reference evidence="7" key="1">
    <citation type="submission" date="2019-08" db="EMBL/GenBank/DDBJ databases">
        <authorList>
            <person name="Kucharzyk K."/>
            <person name="Murdoch R.W."/>
            <person name="Higgins S."/>
            <person name="Loffler F."/>
        </authorList>
    </citation>
    <scope>NUCLEOTIDE SEQUENCE</scope>
</reference>
<dbReference type="PANTHER" id="PTHR46383">
    <property type="entry name" value="ASPARTATE AMINOTRANSFERASE"/>
    <property type="match status" value="1"/>
</dbReference>
<keyword evidence="3 7" id="KW-0032">Aminotransferase</keyword>
<organism evidence="7">
    <name type="scientific">bioreactor metagenome</name>
    <dbReference type="NCBI Taxonomy" id="1076179"/>
    <lineage>
        <taxon>unclassified sequences</taxon>
        <taxon>metagenomes</taxon>
        <taxon>ecological metagenomes</taxon>
    </lineage>
</organism>
<gene>
    <name evidence="7" type="ORF">SDC9_115578</name>
</gene>
<dbReference type="Gene3D" id="3.90.1150.10">
    <property type="entry name" value="Aspartate Aminotransferase, domain 1"/>
    <property type="match status" value="1"/>
</dbReference>
<sequence>MKFSSKIEKCHLSPIRKFYPYQVEYDKKGIKIYHLNIGQPDIETPPAYFEAIRSFQQPVLEYAPSPGIPKMIEAIKKYYARIGIQYETNDILVTTGGSEALQIVLNCILDDGDEILIPEPFYPNYNTFVNCTGGKIVPIHTTPEEGYHYASREKIEPLITSKTRAIMFTNPGNPTGVVLTPEEMRLIADIAKAHDLFLIGDEVYREFVYGGEPLQSIGQFQDITQNAIIIDSVSKRFSACGARIGTVITKNKELQQQALKICQARLSVATLDQIASAALYDVDPSYFDAVRQEYKNRRDTIYRKLQEIPGVVCKEPKGAFYMMVKLPVDDTDKFQTWLLTEFQDNNETVMYAPGAGFYGTPGKGIDEVRFAYVLNCKDLERAMDLLKLAIEKYNAR</sequence>